<dbReference type="Proteomes" id="UP001283361">
    <property type="component" value="Unassembled WGS sequence"/>
</dbReference>
<comment type="caution">
    <text evidence="2">The sequence shown here is derived from an EMBL/GenBank/DDBJ whole genome shotgun (WGS) entry which is preliminary data.</text>
</comment>
<reference evidence="2" key="1">
    <citation type="journal article" date="2023" name="G3 (Bethesda)">
        <title>A reference genome for the long-term kleptoplast-retaining sea slug Elysia crispata morphotype clarki.</title>
        <authorList>
            <person name="Eastman K.E."/>
            <person name="Pendleton A.L."/>
            <person name="Shaikh M.A."/>
            <person name="Suttiyut T."/>
            <person name="Ogas R."/>
            <person name="Tomko P."/>
            <person name="Gavelis G."/>
            <person name="Widhalm J.R."/>
            <person name="Wisecaver J.H."/>
        </authorList>
    </citation>
    <scope>NUCLEOTIDE SEQUENCE</scope>
    <source>
        <strain evidence="2">ECLA1</strain>
    </source>
</reference>
<accession>A0AAE0XY45</accession>
<protein>
    <submittedName>
        <fullName evidence="2">Uncharacterized protein</fullName>
    </submittedName>
</protein>
<keyword evidence="3" id="KW-1185">Reference proteome</keyword>
<sequence>MRSNIAKRSKKPAARDAHRGSAIGKAQRDFLINCAQFVLPGSQVPKHAFTWTLCGALKNVWPGSIVINVSTGRLYTKNGICLHTIPRIVSYRGQRSRPRPLQSLSRWAGTFITSWTVSAHNLRHGLRLKTHGAAAPAEGRSRDQEHDVHAARTTGLPGSLPCPRLVDLLKGRKRAGVNGKTRWRHCSATSDMRLGIKDISL</sequence>
<dbReference type="AlphaFoldDB" id="A0AAE0XY45"/>
<feature type="compositionally biased region" description="Basic residues" evidence="1">
    <location>
        <begin position="1"/>
        <end position="12"/>
    </location>
</feature>
<organism evidence="2 3">
    <name type="scientific">Elysia crispata</name>
    <name type="common">lettuce slug</name>
    <dbReference type="NCBI Taxonomy" id="231223"/>
    <lineage>
        <taxon>Eukaryota</taxon>
        <taxon>Metazoa</taxon>
        <taxon>Spiralia</taxon>
        <taxon>Lophotrochozoa</taxon>
        <taxon>Mollusca</taxon>
        <taxon>Gastropoda</taxon>
        <taxon>Heterobranchia</taxon>
        <taxon>Euthyneura</taxon>
        <taxon>Panpulmonata</taxon>
        <taxon>Sacoglossa</taxon>
        <taxon>Placobranchoidea</taxon>
        <taxon>Plakobranchidae</taxon>
        <taxon>Elysia</taxon>
    </lineage>
</organism>
<gene>
    <name evidence="2" type="ORF">RRG08_044294</name>
</gene>
<evidence type="ECO:0000256" key="1">
    <source>
        <dbReference type="SAM" id="MobiDB-lite"/>
    </source>
</evidence>
<proteinExistence type="predicted"/>
<evidence type="ECO:0000313" key="3">
    <source>
        <dbReference type="Proteomes" id="UP001283361"/>
    </source>
</evidence>
<feature type="region of interest" description="Disordered" evidence="1">
    <location>
        <begin position="133"/>
        <end position="154"/>
    </location>
</feature>
<feature type="compositionally biased region" description="Basic and acidic residues" evidence="1">
    <location>
        <begin position="139"/>
        <end position="150"/>
    </location>
</feature>
<evidence type="ECO:0000313" key="2">
    <source>
        <dbReference type="EMBL" id="KAK3723389.1"/>
    </source>
</evidence>
<feature type="region of interest" description="Disordered" evidence="1">
    <location>
        <begin position="1"/>
        <end position="21"/>
    </location>
</feature>
<dbReference type="EMBL" id="JAWDGP010007362">
    <property type="protein sequence ID" value="KAK3723389.1"/>
    <property type="molecule type" value="Genomic_DNA"/>
</dbReference>
<name>A0AAE0XY45_9GAST</name>